<feature type="compositionally biased region" description="Polar residues" evidence="1">
    <location>
        <begin position="104"/>
        <end position="114"/>
    </location>
</feature>
<name>A0A8H6S1P5_9AGAR</name>
<keyword evidence="3" id="KW-1185">Reference proteome</keyword>
<comment type="caution">
    <text evidence="2">The sequence shown here is derived from an EMBL/GenBank/DDBJ whole genome shotgun (WGS) entry which is preliminary data.</text>
</comment>
<feature type="region of interest" description="Disordered" evidence="1">
    <location>
        <begin position="273"/>
        <end position="373"/>
    </location>
</feature>
<feature type="compositionally biased region" description="Basic and acidic residues" evidence="1">
    <location>
        <begin position="347"/>
        <end position="359"/>
    </location>
</feature>
<dbReference type="GO" id="GO:0003677">
    <property type="term" value="F:DNA binding"/>
    <property type="evidence" value="ECO:0007669"/>
    <property type="project" value="InterPro"/>
</dbReference>
<dbReference type="Proteomes" id="UP000636479">
    <property type="component" value="Unassembled WGS sequence"/>
</dbReference>
<feature type="compositionally biased region" description="Basic residues" evidence="1">
    <location>
        <begin position="215"/>
        <end position="231"/>
    </location>
</feature>
<dbReference type="PRINTS" id="PR00929">
    <property type="entry name" value="ATHOOK"/>
</dbReference>
<accession>A0A8H6S1P5</accession>
<evidence type="ECO:0000256" key="1">
    <source>
        <dbReference type="SAM" id="MobiDB-lite"/>
    </source>
</evidence>
<sequence length="552" mass="59614">MAGGFPWDILSANTLRPIIADIYRSRGVTVPHLAKAESLDLIARIEKLGIDKVFKDEEKKKKNAAEVETVSGRRSKRKHVEEEEQEQEQEVDEPRAKRGRPAVSTANNNISARTRSTRGRPEEEAEPISQQKRGRGRPRKQQQSEDEEDADEAEPEEESISTAPKRGRGRPPKTISAPSASRSRARQSLSRVSTSRKAPAQPRVSARIRAASASPKKRSASLSPRKGRRPAQPRVVGRPRAVKPRPRQRNKSAAAKTRRKLVFDGVELPKFLPAGSLNALVNGNDDDEDMPSVLQTEDEDAIGEDADLSSLQNSNKENEASLLEIATARTDEGEEVPNPMDIDMGSEPDHGDAQDRALEPTDIDSPMPQEHTVATDDQIEEARLHGSAIGIDLDAPEITIEPIAGSGVTSMPVENGQVPAPANGEASGNGLLRPTIITAREGSVELNPEYRIEVFSPTSAIDDEAPGANWVNGTASDENAAAEAIPVGGEPVPLELEVAIGGLDGIKNIVPPGDTPASLAESDTLELEIDDQRTGFDAYEFDDPMATIDALP</sequence>
<dbReference type="OrthoDB" id="3068596at2759"/>
<dbReference type="GeneID" id="59351973"/>
<evidence type="ECO:0000313" key="2">
    <source>
        <dbReference type="EMBL" id="KAF7290595.1"/>
    </source>
</evidence>
<feature type="compositionally biased region" description="Low complexity" evidence="1">
    <location>
        <begin position="202"/>
        <end position="214"/>
    </location>
</feature>
<protein>
    <submittedName>
        <fullName evidence="2">AcidPPc domain-containing protein</fullName>
    </submittedName>
</protein>
<dbReference type="InterPro" id="IPR017956">
    <property type="entry name" value="AT_hook_DNA-bd_motif"/>
</dbReference>
<feature type="compositionally biased region" description="Acidic residues" evidence="1">
    <location>
        <begin position="82"/>
        <end position="91"/>
    </location>
</feature>
<dbReference type="EMBL" id="JACAZF010000014">
    <property type="protein sequence ID" value="KAF7290595.1"/>
    <property type="molecule type" value="Genomic_DNA"/>
</dbReference>
<dbReference type="RefSeq" id="XP_037213955.1">
    <property type="nucleotide sequence ID" value="XM_037369457.1"/>
</dbReference>
<proteinExistence type="predicted"/>
<feature type="compositionally biased region" description="Acidic residues" evidence="1">
    <location>
        <begin position="144"/>
        <end position="159"/>
    </location>
</feature>
<dbReference type="AlphaFoldDB" id="A0A8H6S1P5"/>
<evidence type="ECO:0000313" key="3">
    <source>
        <dbReference type="Proteomes" id="UP000636479"/>
    </source>
</evidence>
<dbReference type="SMART" id="SM00384">
    <property type="entry name" value="AT_hook"/>
    <property type="match status" value="2"/>
</dbReference>
<feature type="compositionally biased region" description="Acidic residues" evidence="1">
    <location>
        <begin position="284"/>
        <end position="307"/>
    </location>
</feature>
<feature type="compositionally biased region" description="Low complexity" evidence="1">
    <location>
        <begin position="176"/>
        <end position="193"/>
    </location>
</feature>
<feature type="compositionally biased region" description="Basic residues" evidence="1">
    <location>
        <begin position="240"/>
        <end position="260"/>
    </location>
</feature>
<feature type="region of interest" description="Disordered" evidence="1">
    <location>
        <begin position="58"/>
        <end position="261"/>
    </location>
</feature>
<gene>
    <name evidence="2" type="ORF">MIND_01299600</name>
</gene>
<organism evidence="2 3">
    <name type="scientific">Mycena indigotica</name>
    <dbReference type="NCBI Taxonomy" id="2126181"/>
    <lineage>
        <taxon>Eukaryota</taxon>
        <taxon>Fungi</taxon>
        <taxon>Dikarya</taxon>
        <taxon>Basidiomycota</taxon>
        <taxon>Agaricomycotina</taxon>
        <taxon>Agaricomycetes</taxon>
        <taxon>Agaricomycetidae</taxon>
        <taxon>Agaricales</taxon>
        <taxon>Marasmiineae</taxon>
        <taxon>Mycenaceae</taxon>
        <taxon>Mycena</taxon>
    </lineage>
</organism>
<reference evidence="2" key="1">
    <citation type="submission" date="2020-05" db="EMBL/GenBank/DDBJ databases">
        <title>Mycena genomes resolve the evolution of fungal bioluminescence.</title>
        <authorList>
            <person name="Tsai I.J."/>
        </authorList>
    </citation>
    <scope>NUCLEOTIDE SEQUENCE</scope>
    <source>
        <strain evidence="2">171206Taipei</strain>
    </source>
</reference>